<evidence type="ECO:0000313" key="2">
    <source>
        <dbReference type="EMBL" id="KAK1652475.1"/>
    </source>
</evidence>
<dbReference type="InterPro" id="IPR053772">
    <property type="entry name" value="At1g61320/At1g61330-like"/>
</dbReference>
<gene>
    <name evidence="2" type="ORF">QYE76_070280</name>
</gene>
<feature type="domain" description="F-box" evidence="1">
    <location>
        <begin position="39"/>
        <end position="87"/>
    </location>
</feature>
<sequence>MLTSIHLIKSTLIDKQRSQEGSIQNKMDASKRMVRSNVSVQLHLLPTDGLRDILSRLSLKQAVRMNILSREWRLLGICHPDLVFTEDTFFGSSITMDTNTEPVAAEFITRVNNVLRPMWSTSTMTTTTVDNFVVKFGLNRHHMHHIDRWIDFATASMAKHIGLDLSGGAVREEDEYIVPLRKLSGPNGFCVKSLDMASVCLKLPPGFRGITNLKKLKLHTVSIDADDLQHLLVTCAFLESLSLDSCPMSSLIVCEDLSQLQHLSVRECALRIIQLQAPNLTTFEFDDCRTQIMLGKSSKLVDATVVFKHMSYNWCTDELDYILTKLPTALPYVHKLFLNLVVQYEMQTFSKTHATFINLRHLNLNIDIIFSQEDTEWVMGLVNILELAPLLEELELHIACNRFGLLDRTVTAVPGPMHRHLKSVHITGFCEFMGIAELALYILGNAIVLERMIVDPVFWMEYGIPI</sequence>
<dbReference type="Gene3D" id="3.80.10.10">
    <property type="entry name" value="Ribonuclease Inhibitor"/>
    <property type="match status" value="1"/>
</dbReference>
<dbReference type="InterPro" id="IPR001810">
    <property type="entry name" value="F-box_dom"/>
</dbReference>
<dbReference type="PANTHER" id="PTHR34145">
    <property type="entry name" value="OS02G0105600 PROTEIN"/>
    <property type="match status" value="1"/>
</dbReference>
<evidence type="ECO:0000313" key="3">
    <source>
        <dbReference type="Proteomes" id="UP001231189"/>
    </source>
</evidence>
<dbReference type="SUPFAM" id="SSF52047">
    <property type="entry name" value="RNI-like"/>
    <property type="match status" value="1"/>
</dbReference>
<name>A0AAD8WEB0_LOLMU</name>
<dbReference type="InterPro" id="IPR055357">
    <property type="entry name" value="LRR_At1g61320_AtMIF1"/>
</dbReference>
<keyword evidence="3" id="KW-1185">Reference proteome</keyword>
<protein>
    <recommendedName>
        <fullName evidence="1">F-box domain-containing protein</fullName>
    </recommendedName>
</protein>
<dbReference type="PROSITE" id="PS50181">
    <property type="entry name" value="FBOX"/>
    <property type="match status" value="1"/>
</dbReference>
<evidence type="ECO:0000259" key="1">
    <source>
        <dbReference type="PROSITE" id="PS50181"/>
    </source>
</evidence>
<dbReference type="Pfam" id="PF23622">
    <property type="entry name" value="LRR_At1g61320_AtMIF1"/>
    <property type="match status" value="1"/>
</dbReference>
<proteinExistence type="predicted"/>
<reference evidence="2" key="1">
    <citation type="submission" date="2023-07" db="EMBL/GenBank/DDBJ databases">
        <title>A chromosome-level genome assembly of Lolium multiflorum.</title>
        <authorList>
            <person name="Chen Y."/>
            <person name="Copetti D."/>
            <person name="Kolliker R."/>
            <person name="Studer B."/>
        </authorList>
    </citation>
    <scope>NUCLEOTIDE SEQUENCE</scope>
    <source>
        <strain evidence="2">02402/16</strain>
        <tissue evidence="2">Leaf</tissue>
    </source>
</reference>
<organism evidence="2 3">
    <name type="scientific">Lolium multiflorum</name>
    <name type="common">Italian ryegrass</name>
    <name type="synonym">Lolium perenne subsp. multiflorum</name>
    <dbReference type="NCBI Taxonomy" id="4521"/>
    <lineage>
        <taxon>Eukaryota</taxon>
        <taxon>Viridiplantae</taxon>
        <taxon>Streptophyta</taxon>
        <taxon>Embryophyta</taxon>
        <taxon>Tracheophyta</taxon>
        <taxon>Spermatophyta</taxon>
        <taxon>Magnoliopsida</taxon>
        <taxon>Liliopsida</taxon>
        <taxon>Poales</taxon>
        <taxon>Poaceae</taxon>
        <taxon>BOP clade</taxon>
        <taxon>Pooideae</taxon>
        <taxon>Poodae</taxon>
        <taxon>Poeae</taxon>
        <taxon>Poeae Chloroplast Group 2 (Poeae type)</taxon>
        <taxon>Loliodinae</taxon>
        <taxon>Loliinae</taxon>
        <taxon>Lolium</taxon>
    </lineage>
</organism>
<dbReference type="Proteomes" id="UP001231189">
    <property type="component" value="Unassembled WGS sequence"/>
</dbReference>
<accession>A0AAD8WEB0</accession>
<dbReference type="PANTHER" id="PTHR34145:SF76">
    <property type="entry name" value="FBD DOMAIN-CONTAINING PROTEIN"/>
    <property type="match status" value="1"/>
</dbReference>
<comment type="caution">
    <text evidence="2">The sequence shown here is derived from an EMBL/GenBank/DDBJ whole genome shotgun (WGS) entry which is preliminary data.</text>
</comment>
<dbReference type="InterPro" id="IPR032675">
    <property type="entry name" value="LRR_dom_sf"/>
</dbReference>
<dbReference type="AlphaFoldDB" id="A0AAD8WEB0"/>
<dbReference type="EMBL" id="JAUUTY010000004">
    <property type="protein sequence ID" value="KAK1652475.1"/>
    <property type="molecule type" value="Genomic_DNA"/>
</dbReference>